<evidence type="ECO:0000256" key="3">
    <source>
        <dbReference type="ARBA" id="ARBA00022598"/>
    </source>
</evidence>
<evidence type="ECO:0000259" key="9">
    <source>
        <dbReference type="Pfam" id="PF13193"/>
    </source>
</evidence>
<sequence length="646" mass="71880">MAPSSDERYEPPESFVEQANVSDPGIYDEFEENWPDCWERTADLLDWDEQYDQVLDESDAPFYEWFPGGRLNASYNCIDRHIEAGQKSHAALKWEGKRRETRTYTYQDLYGEVNELAAALRDLGVEEDDVVTIYLPMIPELPIAMLACARIGAPHSVVFAGFSADALATRMKSADSEYLVTCDGYYRRGNAFNQKSKADNALMGLDRQVTTVVVDRLGRDLDHSLDDDQYDYEELLLTHAGTTVSPVARDAEDMLFLMYTSGTTGQPKGVIHSTGGYLAYAAWTSRAVLDLKPEDTYWCSADIGWITGHSYTVYGPLALGTTTLLYEGTPDYPDRSRLWEIVERNAVDVFYTAPTAIRAFMKWGQEYPADYDLSSLRLLGTVGEPINPRAWKWYYKHIGGEDCPIVDTWWQTETGGMMVSTLPGIGTMKPGSAGPPLPGIGARVVSEDGAPIDPGERGYLVADRPWPGMFRTLYGNDGRYREEYWEPFSEGDDWVYFSGDGATIDYEGYITVLGRVDDVINVSGHRLGTMEIESAIVGVPGVAEAAVVGGQHETNGTAIYAYVSTDHSRDPDETLRERIVESVEDAIGPFARPEAVVFTPELPKTRSGKIMRRLLENIANREPLGDTSTLRNPEVVGEIEAAGRDD</sequence>
<comment type="similarity">
    <text evidence="1">Belongs to the ATP-dependent AMP-binding enzyme family.</text>
</comment>
<evidence type="ECO:0000256" key="6">
    <source>
        <dbReference type="NCBIfam" id="TIGR02188"/>
    </source>
</evidence>
<dbReference type="InterPro" id="IPR020845">
    <property type="entry name" value="AMP-binding_CS"/>
</dbReference>
<dbReference type="Pfam" id="PF00501">
    <property type="entry name" value="AMP-binding"/>
    <property type="match status" value="1"/>
</dbReference>
<dbReference type="EMBL" id="LTAZ01000005">
    <property type="protein sequence ID" value="KYH25745.1"/>
    <property type="molecule type" value="Genomic_DNA"/>
</dbReference>
<dbReference type="PATRIC" id="fig|1008153.3.peg.2470"/>
<dbReference type="GO" id="GO:0019427">
    <property type="term" value="P:acetyl-CoA biosynthetic process from acetate"/>
    <property type="evidence" value="ECO:0007669"/>
    <property type="project" value="UniProtKB-UniRule"/>
</dbReference>
<organism evidence="11 12">
    <name type="scientific">Halalkalicoccus paucihalophilus</name>
    <dbReference type="NCBI Taxonomy" id="1008153"/>
    <lineage>
        <taxon>Archaea</taxon>
        <taxon>Methanobacteriati</taxon>
        <taxon>Methanobacteriota</taxon>
        <taxon>Stenosarchaea group</taxon>
        <taxon>Halobacteria</taxon>
        <taxon>Halobacteriales</taxon>
        <taxon>Halococcaceae</taxon>
        <taxon>Halalkalicoccus</taxon>
    </lineage>
</organism>
<evidence type="ECO:0000256" key="7">
    <source>
        <dbReference type="SAM" id="MobiDB-lite"/>
    </source>
</evidence>
<evidence type="ECO:0000313" key="12">
    <source>
        <dbReference type="Proteomes" id="UP000075321"/>
    </source>
</evidence>
<reference evidence="11 12" key="1">
    <citation type="submission" date="2016-02" db="EMBL/GenBank/DDBJ databases">
        <title>Genome sequence of Halalkalicoccus paucihalophilus DSM 24557.</title>
        <authorList>
            <person name="Poehlein A."/>
            <person name="Daniel R."/>
        </authorList>
    </citation>
    <scope>NUCLEOTIDE SEQUENCE [LARGE SCALE GENOMIC DNA]</scope>
    <source>
        <strain evidence="11 12">DSM 24557</strain>
    </source>
</reference>
<keyword evidence="4" id="KW-0547">Nucleotide-binding</keyword>
<dbReference type="GO" id="GO:0016208">
    <property type="term" value="F:AMP binding"/>
    <property type="evidence" value="ECO:0007669"/>
    <property type="project" value="InterPro"/>
</dbReference>
<dbReference type="Gene3D" id="3.30.300.30">
    <property type="match status" value="1"/>
</dbReference>
<evidence type="ECO:0000259" key="10">
    <source>
        <dbReference type="Pfam" id="PF16177"/>
    </source>
</evidence>
<dbReference type="AlphaFoldDB" id="A0A151ADL2"/>
<accession>A0A151ADL2</accession>
<feature type="region of interest" description="Disordered" evidence="7">
    <location>
        <begin position="1"/>
        <end position="22"/>
    </location>
</feature>
<dbReference type="PROSITE" id="PS00455">
    <property type="entry name" value="AMP_BINDING"/>
    <property type="match status" value="1"/>
</dbReference>
<feature type="domain" description="Acetyl-coenzyme A synthetase N-terminal" evidence="10">
    <location>
        <begin position="26"/>
        <end position="77"/>
    </location>
</feature>
<dbReference type="OrthoDB" id="371752at2157"/>
<keyword evidence="3 11" id="KW-0436">Ligase</keyword>
<dbReference type="PANTHER" id="PTHR24095">
    <property type="entry name" value="ACETYL-COENZYME A SYNTHETASE"/>
    <property type="match status" value="1"/>
</dbReference>
<dbReference type="NCBIfam" id="NF001208">
    <property type="entry name" value="PRK00174.1"/>
    <property type="match status" value="1"/>
</dbReference>
<dbReference type="InterPro" id="IPR011904">
    <property type="entry name" value="Ac_CoA_lig"/>
</dbReference>
<gene>
    <name evidence="11" type="primary">acsA_8</name>
    <name evidence="11" type="ORF">HAPAU_24230</name>
</gene>
<evidence type="ECO:0000256" key="5">
    <source>
        <dbReference type="ARBA" id="ARBA00022840"/>
    </source>
</evidence>
<evidence type="ECO:0000313" key="11">
    <source>
        <dbReference type="EMBL" id="KYH25745.1"/>
    </source>
</evidence>
<dbReference type="PANTHER" id="PTHR24095:SF14">
    <property type="entry name" value="ACETYL-COENZYME A SYNTHETASE 1"/>
    <property type="match status" value="1"/>
</dbReference>
<dbReference type="GO" id="GO:0003987">
    <property type="term" value="F:acetate-CoA ligase activity"/>
    <property type="evidence" value="ECO:0007669"/>
    <property type="project" value="UniProtKB-UniRule"/>
</dbReference>
<feature type="domain" description="AMP-binding enzyme C-terminal" evidence="9">
    <location>
        <begin position="531"/>
        <end position="609"/>
    </location>
</feature>
<dbReference type="EC" id="6.2.1.1" evidence="2 6"/>
<comment type="caution">
    <text evidence="11">The sequence shown here is derived from an EMBL/GenBank/DDBJ whole genome shotgun (WGS) entry which is preliminary data.</text>
</comment>
<dbReference type="FunFam" id="3.40.50.12780:FF:000001">
    <property type="entry name" value="Acetyl-coenzyme A synthetase"/>
    <property type="match status" value="1"/>
</dbReference>
<keyword evidence="12" id="KW-1185">Reference proteome</keyword>
<dbReference type="InterPro" id="IPR032387">
    <property type="entry name" value="ACAS_N"/>
</dbReference>
<dbReference type="NCBIfam" id="TIGR02188">
    <property type="entry name" value="Ac_CoA_lig_AcsA"/>
    <property type="match status" value="1"/>
</dbReference>
<feature type="compositionally biased region" description="Basic and acidic residues" evidence="7">
    <location>
        <begin position="1"/>
        <end position="11"/>
    </location>
</feature>
<keyword evidence="5" id="KW-0067">ATP-binding</keyword>
<dbReference type="InterPro" id="IPR042099">
    <property type="entry name" value="ANL_N_sf"/>
</dbReference>
<feature type="domain" description="AMP-dependent synthetase/ligase" evidence="8">
    <location>
        <begin position="85"/>
        <end position="471"/>
    </location>
</feature>
<dbReference type="InterPro" id="IPR000873">
    <property type="entry name" value="AMP-dep_synth/lig_dom"/>
</dbReference>
<protein>
    <recommendedName>
        <fullName evidence="2 6">Acetate--CoA ligase</fullName>
        <ecNumber evidence="2 6">6.2.1.1</ecNumber>
    </recommendedName>
</protein>
<dbReference type="SUPFAM" id="SSF56801">
    <property type="entry name" value="Acetyl-CoA synthetase-like"/>
    <property type="match status" value="1"/>
</dbReference>
<dbReference type="Gene3D" id="3.40.50.12780">
    <property type="entry name" value="N-terminal domain of ligase-like"/>
    <property type="match status" value="1"/>
</dbReference>
<name>A0A151ADL2_9EURY</name>
<dbReference type="Pfam" id="PF16177">
    <property type="entry name" value="ACAS_N"/>
    <property type="match status" value="1"/>
</dbReference>
<evidence type="ECO:0000256" key="4">
    <source>
        <dbReference type="ARBA" id="ARBA00022741"/>
    </source>
</evidence>
<dbReference type="Proteomes" id="UP000075321">
    <property type="component" value="Unassembled WGS sequence"/>
</dbReference>
<evidence type="ECO:0000256" key="1">
    <source>
        <dbReference type="ARBA" id="ARBA00006432"/>
    </source>
</evidence>
<evidence type="ECO:0000256" key="2">
    <source>
        <dbReference type="ARBA" id="ARBA00013275"/>
    </source>
</evidence>
<dbReference type="InterPro" id="IPR025110">
    <property type="entry name" value="AMP-bd_C"/>
</dbReference>
<dbReference type="GO" id="GO:0043427">
    <property type="term" value="P:carbon fixation by 3-hydroxypropionate cycle"/>
    <property type="evidence" value="ECO:0007669"/>
    <property type="project" value="UniProtKB-ARBA"/>
</dbReference>
<dbReference type="RefSeq" id="WP_066382774.1">
    <property type="nucleotide sequence ID" value="NZ_LTAZ01000005.1"/>
</dbReference>
<dbReference type="Pfam" id="PF13193">
    <property type="entry name" value="AMP-binding_C"/>
    <property type="match status" value="1"/>
</dbReference>
<evidence type="ECO:0000259" key="8">
    <source>
        <dbReference type="Pfam" id="PF00501"/>
    </source>
</evidence>
<dbReference type="InterPro" id="IPR045851">
    <property type="entry name" value="AMP-bd_C_sf"/>
</dbReference>
<dbReference type="GO" id="GO:0005524">
    <property type="term" value="F:ATP binding"/>
    <property type="evidence" value="ECO:0007669"/>
    <property type="project" value="UniProtKB-KW"/>
</dbReference>
<proteinExistence type="inferred from homology"/>
<dbReference type="GO" id="GO:0043955">
    <property type="term" value="F:3-hydroxypropionyl-CoA synthetase activity"/>
    <property type="evidence" value="ECO:0007669"/>
    <property type="project" value="UniProtKB-ARBA"/>
</dbReference>